<feature type="region of interest" description="Disordered" evidence="1">
    <location>
        <begin position="52"/>
        <end position="85"/>
    </location>
</feature>
<evidence type="ECO:0000313" key="2">
    <source>
        <dbReference type="EMBL" id="QHA02655.1"/>
    </source>
</evidence>
<gene>
    <name evidence="2" type="ORF">GQF42_04580</name>
</gene>
<keyword evidence="3" id="KW-1185">Reference proteome</keyword>
<proteinExistence type="predicted"/>
<dbReference type="Proteomes" id="UP000436138">
    <property type="component" value="Chromosome"/>
</dbReference>
<dbReference type="RefSeq" id="WP_158917870.1">
    <property type="nucleotide sequence ID" value="NZ_CP047020.1"/>
</dbReference>
<evidence type="ECO:0000313" key="3">
    <source>
        <dbReference type="Proteomes" id="UP000436138"/>
    </source>
</evidence>
<dbReference type="KEGG" id="sbro:GQF42_04580"/>
<name>A0A6I6N1E0_9ACTN</name>
<dbReference type="AlphaFoldDB" id="A0A6I6N1E0"/>
<sequence length="85" mass="8801">MVLIDSHAGLLRRDDPRGLALVSAGADLPDDVVGQLDDSLLITGGGYARGHRRLGRHHLAGSRSSTSRTPPPSPPSRADGGAGRL</sequence>
<dbReference type="EMBL" id="CP047020">
    <property type="protein sequence ID" value="QHA02655.1"/>
    <property type="molecule type" value="Genomic_DNA"/>
</dbReference>
<accession>A0A6I6N1E0</accession>
<protein>
    <submittedName>
        <fullName evidence="2">Uncharacterized protein</fullName>
    </submittedName>
</protein>
<reference evidence="2 3" key="1">
    <citation type="submission" date="2019-12" db="EMBL/GenBank/DDBJ databases">
        <title>Streptomyces sp. strain T44 isolated from rhizosphere soil of Broussonetia papyrifera.</title>
        <authorList>
            <person name="Mo P."/>
        </authorList>
    </citation>
    <scope>NUCLEOTIDE SEQUENCE [LARGE SCALE GENOMIC DNA]</scope>
    <source>
        <strain evidence="2 3">T44</strain>
    </source>
</reference>
<evidence type="ECO:0000256" key="1">
    <source>
        <dbReference type="SAM" id="MobiDB-lite"/>
    </source>
</evidence>
<organism evidence="2 3">
    <name type="scientific">Streptomyces broussonetiae</name>
    <dbReference type="NCBI Taxonomy" id="2686304"/>
    <lineage>
        <taxon>Bacteria</taxon>
        <taxon>Bacillati</taxon>
        <taxon>Actinomycetota</taxon>
        <taxon>Actinomycetes</taxon>
        <taxon>Kitasatosporales</taxon>
        <taxon>Streptomycetaceae</taxon>
        <taxon>Streptomyces</taxon>
    </lineage>
</organism>